<sequence>MTDDRKRPFWREPMMWLVLGLPAASVVAGVILVSLAARDSSDSVGDVVSRTAQIQVADLSPDARARDLRLSAIVRVDEGFIEVLPVTGDYQRQQPLRLVLRHPTLAASDLELRAEPADNGWRAAVELPLDHDWKLEVMPEGMPWRLQGRLPAGQRAAHVKPALSGEQG</sequence>
<comment type="caution">
    <text evidence="1">The sequence shown here is derived from an EMBL/GenBank/DDBJ whole genome shotgun (WGS) entry which is preliminary data.</text>
</comment>
<organism evidence="1 2">
    <name type="scientific">Luteimonas padinae</name>
    <dbReference type="NCBI Taxonomy" id="1714359"/>
    <lineage>
        <taxon>Bacteria</taxon>
        <taxon>Pseudomonadati</taxon>
        <taxon>Pseudomonadota</taxon>
        <taxon>Gammaproteobacteria</taxon>
        <taxon>Lysobacterales</taxon>
        <taxon>Lysobacteraceae</taxon>
        <taxon>Luteimonas</taxon>
    </lineage>
</organism>
<evidence type="ECO:0000313" key="2">
    <source>
        <dbReference type="Proteomes" id="UP001589898"/>
    </source>
</evidence>
<dbReference type="InterPro" id="IPR008620">
    <property type="entry name" value="FixH"/>
</dbReference>
<evidence type="ECO:0000313" key="1">
    <source>
        <dbReference type="EMBL" id="MFC0718918.1"/>
    </source>
</evidence>
<gene>
    <name evidence="1" type="ORF">ACFFFU_14400</name>
</gene>
<protein>
    <submittedName>
        <fullName evidence="1">FixH family protein</fullName>
    </submittedName>
</protein>
<dbReference type="Proteomes" id="UP001589898">
    <property type="component" value="Unassembled WGS sequence"/>
</dbReference>
<reference evidence="1 2" key="1">
    <citation type="submission" date="2024-09" db="EMBL/GenBank/DDBJ databases">
        <authorList>
            <person name="Sun Q."/>
            <person name="Mori K."/>
        </authorList>
    </citation>
    <scope>NUCLEOTIDE SEQUENCE [LARGE SCALE GENOMIC DNA]</scope>
    <source>
        <strain evidence="1 2">KCTC 52403</strain>
    </source>
</reference>
<dbReference type="EMBL" id="JBHLTF010000033">
    <property type="protein sequence ID" value="MFC0718918.1"/>
    <property type="molecule type" value="Genomic_DNA"/>
</dbReference>
<dbReference type="RefSeq" id="WP_189495230.1">
    <property type="nucleotide sequence ID" value="NZ_BMZT01000002.1"/>
</dbReference>
<name>A0ABV6SZN3_9GAMM</name>
<keyword evidence="2" id="KW-1185">Reference proteome</keyword>
<proteinExistence type="predicted"/>
<dbReference type="Pfam" id="PF05751">
    <property type="entry name" value="FixH"/>
    <property type="match status" value="1"/>
</dbReference>
<accession>A0ABV6SZN3</accession>